<dbReference type="SUPFAM" id="SSF51658">
    <property type="entry name" value="Xylose isomerase-like"/>
    <property type="match status" value="1"/>
</dbReference>
<evidence type="ECO:0000313" key="2">
    <source>
        <dbReference type="EMBL" id="CAH0540252.1"/>
    </source>
</evidence>
<dbReference type="Proteomes" id="UP000838748">
    <property type="component" value="Unassembled WGS sequence"/>
</dbReference>
<dbReference type="PANTHER" id="PTHR12110">
    <property type="entry name" value="HYDROXYPYRUVATE ISOMERASE"/>
    <property type="match status" value="1"/>
</dbReference>
<dbReference type="Pfam" id="PF01261">
    <property type="entry name" value="AP_endonuc_2"/>
    <property type="match status" value="1"/>
</dbReference>
<keyword evidence="3" id="KW-1185">Reference proteome</keyword>
<dbReference type="InterPro" id="IPR050312">
    <property type="entry name" value="IolE/XylAMocC-like"/>
</dbReference>
<gene>
    <name evidence="2" type="ORF">VMF7928_02697</name>
</gene>
<comment type="caution">
    <text evidence="2">The sequence shown here is derived from an EMBL/GenBank/DDBJ whole genome shotgun (WGS) entry which is preliminary data.</text>
</comment>
<evidence type="ECO:0000259" key="1">
    <source>
        <dbReference type="Pfam" id="PF01261"/>
    </source>
</evidence>
<feature type="domain" description="Xylose isomerase-like TIM barrel" evidence="1">
    <location>
        <begin position="20"/>
        <end position="257"/>
    </location>
</feature>
<proteinExistence type="predicted"/>
<name>A0ABM9A6N1_9VIBR</name>
<dbReference type="Gene3D" id="3.20.20.150">
    <property type="entry name" value="Divalent-metal-dependent TIM barrel enzymes"/>
    <property type="match status" value="1"/>
</dbReference>
<evidence type="ECO:0000313" key="3">
    <source>
        <dbReference type="Proteomes" id="UP000838748"/>
    </source>
</evidence>
<accession>A0ABM9A6N1</accession>
<organism evidence="2 3">
    <name type="scientific">Vibrio marisflavi CECT 7928</name>
    <dbReference type="NCBI Taxonomy" id="634439"/>
    <lineage>
        <taxon>Bacteria</taxon>
        <taxon>Pseudomonadati</taxon>
        <taxon>Pseudomonadota</taxon>
        <taxon>Gammaproteobacteria</taxon>
        <taxon>Vibrionales</taxon>
        <taxon>Vibrionaceae</taxon>
        <taxon>Vibrio</taxon>
    </lineage>
</organism>
<dbReference type="PANTHER" id="PTHR12110:SF21">
    <property type="entry name" value="XYLOSE ISOMERASE-LIKE TIM BARREL DOMAIN-CONTAINING PROTEIN"/>
    <property type="match status" value="1"/>
</dbReference>
<sequence length="275" mass="30507">MKIGVFAKTFSGNDPRTVLTKAAKAGYQSVAYNMVCSGLDSMPSEIPRNVVQEIKAAVVEVGVEIASISATYNMIHRSAQVRKKGLNGLKTLAKLAVQLDSRLLTLCTGTRCQTNQWQWHKDNNTDEAWSDLLAEMREAILIAEKYDVYLGIEPELANVVNSAQKAKRLIDELQTDRIRVILDPANLFDVVSIEEQHQILDDALTLLSPHIAQVHAKDRSFDGSFATVGNGVLDYGHYLNLLELHKYKGDIVAHGFSESEASDVYKFLDARITCL</sequence>
<protein>
    <recommendedName>
        <fullName evidence="1">Xylose isomerase-like TIM barrel domain-containing protein</fullName>
    </recommendedName>
</protein>
<dbReference type="RefSeq" id="WP_237362243.1">
    <property type="nucleotide sequence ID" value="NZ_CAKLDM010000002.1"/>
</dbReference>
<reference evidence="2" key="1">
    <citation type="submission" date="2021-11" db="EMBL/GenBank/DDBJ databases">
        <authorList>
            <person name="Rodrigo-Torres L."/>
            <person name="Arahal R. D."/>
            <person name="Lucena T."/>
        </authorList>
    </citation>
    <scope>NUCLEOTIDE SEQUENCE</scope>
    <source>
        <strain evidence="2">CECT 7928</strain>
    </source>
</reference>
<dbReference type="InterPro" id="IPR036237">
    <property type="entry name" value="Xyl_isomerase-like_sf"/>
</dbReference>
<dbReference type="InterPro" id="IPR013022">
    <property type="entry name" value="Xyl_isomerase-like_TIM-brl"/>
</dbReference>
<dbReference type="EMBL" id="CAKLDM010000002">
    <property type="protein sequence ID" value="CAH0540252.1"/>
    <property type="molecule type" value="Genomic_DNA"/>
</dbReference>